<gene>
    <name evidence="2" type="ORF">J5N97_013896</name>
</gene>
<protein>
    <submittedName>
        <fullName evidence="2">Uncharacterized protein</fullName>
    </submittedName>
</protein>
<reference evidence="2" key="1">
    <citation type="submission" date="2021-03" db="EMBL/GenBank/DDBJ databases">
        <authorList>
            <person name="Li Z."/>
            <person name="Yang C."/>
        </authorList>
    </citation>
    <scope>NUCLEOTIDE SEQUENCE</scope>
    <source>
        <strain evidence="2">Dzin_1.0</strain>
        <tissue evidence="2">Leaf</tissue>
    </source>
</reference>
<feature type="region of interest" description="Disordered" evidence="1">
    <location>
        <begin position="1"/>
        <end position="21"/>
    </location>
</feature>
<dbReference type="Proteomes" id="UP001085076">
    <property type="component" value="Miscellaneous, Linkage group lg03"/>
</dbReference>
<dbReference type="OrthoDB" id="10255768at2759"/>
<reference evidence="2" key="2">
    <citation type="journal article" date="2022" name="Hortic Res">
        <title>The genome of Dioscorea zingiberensis sheds light on the biosynthesis, origin and evolution of the medicinally important diosgenin saponins.</title>
        <authorList>
            <person name="Li Y."/>
            <person name="Tan C."/>
            <person name="Li Z."/>
            <person name="Guo J."/>
            <person name="Li S."/>
            <person name="Chen X."/>
            <person name="Wang C."/>
            <person name="Dai X."/>
            <person name="Yang H."/>
            <person name="Song W."/>
            <person name="Hou L."/>
            <person name="Xu J."/>
            <person name="Tong Z."/>
            <person name="Xu A."/>
            <person name="Yuan X."/>
            <person name="Wang W."/>
            <person name="Yang Q."/>
            <person name="Chen L."/>
            <person name="Sun Z."/>
            <person name="Wang K."/>
            <person name="Pan B."/>
            <person name="Chen J."/>
            <person name="Bao Y."/>
            <person name="Liu F."/>
            <person name="Qi X."/>
            <person name="Gang D.R."/>
            <person name="Wen J."/>
            <person name="Li J."/>
        </authorList>
    </citation>
    <scope>NUCLEOTIDE SEQUENCE</scope>
    <source>
        <strain evidence="2">Dzin_1.0</strain>
    </source>
</reference>
<evidence type="ECO:0000256" key="1">
    <source>
        <dbReference type="SAM" id="MobiDB-lite"/>
    </source>
</evidence>
<organism evidence="2 3">
    <name type="scientific">Dioscorea zingiberensis</name>
    <dbReference type="NCBI Taxonomy" id="325984"/>
    <lineage>
        <taxon>Eukaryota</taxon>
        <taxon>Viridiplantae</taxon>
        <taxon>Streptophyta</taxon>
        <taxon>Embryophyta</taxon>
        <taxon>Tracheophyta</taxon>
        <taxon>Spermatophyta</taxon>
        <taxon>Magnoliopsida</taxon>
        <taxon>Liliopsida</taxon>
        <taxon>Dioscoreales</taxon>
        <taxon>Dioscoreaceae</taxon>
        <taxon>Dioscorea</taxon>
    </lineage>
</organism>
<evidence type="ECO:0000313" key="2">
    <source>
        <dbReference type="EMBL" id="KAJ0978422.1"/>
    </source>
</evidence>
<sequence>MAASWQWSLDPKPSLLEPPGKHRRHSFRYLIHADEDDDPYGRLKSLQRQLEFTDIQEEYVKDEQKNLKRELLRAQVKRAPEMVPGMFSRLAKRECSLPSSSIDEVDAIATARF</sequence>
<keyword evidence="3" id="KW-1185">Reference proteome</keyword>
<accession>A0A9D5HJI5</accession>
<comment type="caution">
    <text evidence="2">The sequence shown here is derived from an EMBL/GenBank/DDBJ whole genome shotgun (WGS) entry which is preliminary data.</text>
</comment>
<proteinExistence type="predicted"/>
<name>A0A9D5HJI5_9LILI</name>
<evidence type="ECO:0000313" key="3">
    <source>
        <dbReference type="Proteomes" id="UP001085076"/>
    </source>
</evidence>
<dbReference type="AlphaFoldDB" id="A0A9D5HJI5"/>
<dbReference type="EMBL" id="JAGGNH010000003">
    <property type="protein sequence ID" value="KAJ0978422.1"/>
    <property type="molecule type" value="Genomic_DNA"/>
</dbReference>